<dbReference type="EMBL" id="CP075371">
    <property type="protein sequence ID" value="QVT80398.1"/>
    <property type="molecule type" value="Genomic_DNA"/>
</dbReference>
<evidence type="ECO:0000313" key="2">
    <source>
        <dbReference type="EMBL" id="QVT80398.1"/>
    </source>
</evidence>
<dbReference type="SUPFAM" id="SSF56784">
    <property type="entry name" value="HAD-like"/>
    <property type="match status" value="1"/>
</dbReference>
<dbReference type="InterPro" id="IPR023214">
    <property type="entry name" value="HAD_sf"/>
</dbReference>
<dbReference type="NCBIfam" id="TIGR01549">
    <property type="entry name" value="HAD-SF-IA-v1"/>
    <property type="match status" value="1"/>
</dbReference>
<dbReference type="Gene3D" id="3.40.50.1000">
    <property type="entry name" value="HAD superfamily/HAD-like"/>
    <property type="match status" value="1"/>
</dbReference>
<dbReference type="Pfam" id="PF00702">
    <property type="entry name" value="Hydrolase"/>
    <property type="match status" value="1"/>
</dbReference>
<dbReference type="InterPro" id="IPR051540">
    <property type="entry name" value="S-2-haloacid_dehalogenase"/>
</dbReference>
<dbReference type="Gene3D" id="1.20.120.1600">
    <property type="match status" value="1"/>
</dbReference>
<keyword evidence="3" id="KW-1185">Reference proteome</keyword>
<dbReference type="SFLD" id="SFLDG01129">
    <property type="entry name" value="C1.5:_HAD__Beta-PGM__Phosphata"/>
    <property type="match status" value="1"/>
</dbReference>
<dbReference type="Proteomes" id="UP000679307">
    <property type="component" value="Chromosome"/>
</dbReference>
<sequence>MLLDLDDTLVDHQGTADAAAVAWAAEHGIHDPGVRRRWAAVSEVHYGRYQRRELSFADQRRARVRELLSLEVADADADDLFTGYLRRYEAGWRLFDDARPALRRARSAGLVVAVLTNGDEEQQRRKLHLVGLEDEVDVLVAASSLPAGKPDVRAFRGALARIGAHAEEALMIGDSLEEDVRGALRAGLDAVLVDRSGDGRARDVRTVASLDEVTFGTPPVGGR</sequence>
<dbReference type="GO" id="GO:0016787">
    <property type="term" value="F:hydrolase activity"/>
    <property type="evidence" value="ECO:0007669"/>
    <property type="project" value="UniProtKB-KW"/>
</dbReference>
<dbReference type="PANTHER" id="PTHR43316:SF3">
    <property type="entry name" value="HALOACID DEHALOGENASE, TYPE II (AFU_ORTHOLOGUE AFUA_2G07750)-RELATED"/>
    <property type="match status" value="1"/>
</dbReference>
<evidence type="ECO:0000256" key="1">
    <source>
        <dbReference type="ARBA" id="ARBA00022801"/>
    </source>
</evidence>
<dbReference type="NCBIfam" id="TIGR01509">
    <property type="entry name" value="HAD-SF-IA-v3"/>
    <property type="match status" value="1"/>
</dbReference>
<dbReference type="RefSeq" id="WP_214055951.1">
    <property type="nucleotide sequence ID" value="NZ_BAAAHS010000148.1"/>
</dbReference>
<proteinExistence type="predicted"/>
<dbReference type="InterPro" id="IPR036412">
    <property type="entry name" value="HAD-like_sf"/>
</dbReference>
<reference evidence="2 3" key="1">
    <citation type="submission" date="2021-05" db="EMBL/GenBank/DDBJ databases">
        <title>Complete genome of Nocardioides aquaticus KCTC 9944T isolated from meromictic and hypersaline Ekho Lake, Antarctica.</title>
        <authorList>
            <person name="Hwang K."/>
            <person name="Kim K.M."/>
            <person name="Choe H."/>
        </authorList>
    </citation>
    <scope>NUCLEOTIDE SEQUENCE [LARGE SCALE GENOMIC DNA]</scope>
    <source>
        <strain evidence="2 3">KCTC 9944</strain>
    </source>
</reference>
<gene>
    <name evidence="2" type="ORF">ENKNEFLB_02793</name>
</gene>
<name>A0ABX8EIQ5_9ACTN</name>
<dbReference type="InterPro" id="IPR006439">
    <property type="entry name" value="HAD-SF_hydro_IA"/>
</dbReference>
<evidence type="ECO:0000313" key="3">
    <source>
        <dbReference type="Proteomes" id="UP000679307"/>
    </source>
</evidence>
<dbReference type="EC" id="3.1.-.-" evidence="2"/>
<organism evidence="2 3">
    <name type="scientific">Nocardioides aquaticus</name>
    <dbReference type="NCBI Taxonomy" id="160826"/>
    <lineage>
        <taxon>Bacteria</taxon>
        <taxon>Bacillati</taxon>
        <taxon>Actinomycetota</taxon>
        <taxon>Actinomycetes</taxon>
        <taxon>Propionibacteriales</taxon>
        <taxon>Nocardioidaceae</taxon>
        <taxon>Nocardioides</taxon>
    </lineage>
</organism>
<protein>
    <submittedName>
        <fullName evidence="2">Phosphatase</fullName>
        <ecNumber evidence="2">3.1.-.-</ecNumber>
    </submittedName>
</protein>
<accession>A0ABX8EIQ5</accession>
<dbReference type="PANTHER" id="PTHR43316">
    <property type="entry name" value="HYDROLASE, HALOACID DELAHOGENASE-RELATED"/>
    <property type="match status" value="1"/>
</dbReference>
<dbReference type="PRINTS" id="PR00413">
    <property type="entry name" value="HADHALOGNASE"/>
</dbReference>
<keyword evidence="1 2" id="KW-0378">Hydrolase</keyword>
<dbReference type="SFLD" id="SFLDS00003">
    <property type="entry name" value="Haloacid_Dehalogenase"/>
    <property type="match status" value="1"/>
</dbReference>